<gene>
    <name evidence="1" type="ORF">SAMN05421753_12085</name>
    <name evidence="2" type="ORF">SAMN05421753_12098</name>
</gene>
<evidence type="ECO:0000313" key="1">
    <source>
        <dbReference type="EMBL" id="SFJ43918.1"/>
    </source>
</evidence>
<dbReference type="AlphaFoldDB" id="A0A1I3RCA3"/>
<reference evidence="3" key="2">
    <citation type="submission" date="2016-10" db="EMBL/GenBank/DDBJ databases">
        <authorList>
            <person name="Varghese N."/>
            <person name="Submissions S."/>
        </authorList>
    </citation>
    <scope>NUCLEOTIDE SEQUENCE [LARGE SCALE GENOMIC DNA]</scope>
    <source>
        <strain evidence="3">DSM 26348</strain>
    </source>
</reference>
<reference evidence="1" key="1">
    <citation type="submission" date="2016-10" db="EMBL/GenBank/DDBJ databases">
        <authorList>
            <person name="de Groot N.N."/>
        </authorList>
    </citation>
    <scope>NUCLEOTIDE SEQUENCE [LARGE SCALE GENOMIC DNA]</scope>
    <source>
        <strain evidence="1">DSM 26348</strain>
    </source>
</reference>
<accession>A0A1I3RCA3</accession>
<sequence>MASFLKGPICKACGQQHPFCSEESELQPRREYEYVCPTNGQKVRILTDKSGALVRACPTGSVPVKALSQNW</sequence>
<organism evidence="1 3">
    <name type="scientific">Planctomicrobium piriforme</name>
    <dbReference type="NCBI Taxonomy" id="1576369"/>
    <lineage>
        <taxon>Bacteria</taxon>
        <taxon>Pseudomonadati</taxon>
        <taxon>Planctomycetota</taxon>
        <taxon>Planctomycetia</taxon>
        <taxon>Planctomycetales</taxon>
        <taxon>Planctomycetaceae</taxon>
        <taxon>Planctomicrobium</taxon>
    </lineage>
</organism>
<dbReference type="EMBL" id="FOQD01000020">
    <property type="protein sequence ID" value="SFJ44362.1"/>
    <property type="molecule type" value="Genomic_DNA"/>
</dbReference>
<protein>
    <submittedName>
        <fullName evidence="1">Uncharacterized protein</fullName>
    </submittedName>
</protein>
<dbReference type="EMBL" id="FOQD01000020">
    <property type="protein sequence ID" value="SFJ43918.1"/>
    <property type="molecule type" value="Genomic_DNA"/>
</dbReference>
<keyword evidence="3" id="KW-1185">Reference proteome</keyword>
<evidence type="ECO:0000313" key="2">
    <source>
        <dbReference type="EMBL" id="SFJ44362.1"/>
    </source>
</evidence>
<name>A0A1I3RCA3_9PLAN</name>
<evidence type="ECO:0000313" key="3">
    <source>
        <dbReference type="Proteomes" id="UP000199518"/>
    </source>
</evidence>
<proteinExistence type="predicted"/>
<dbReference type="Proteomes" id="UP000199518">
    <property type="component" value="Unassembled WGS sequence"/>
</dbReference>